<sequence length="125" mass="14515">MVCKRKTNYLNPNSKDLNWKREGKNQVKAEGIELSTSTDKNSDSNGMNSFGGNEEVVVIVNDESEENKSRHARYDREESLHLWWLPLHPCRHRLDRRLGCLHARSLSLLLLLLLLLFSRKDDLNS</sequence>
<accession>A0AAU9SGD7</accession>
<feature type="compositionally biased region" description="Polar residues" evidence="1">
    <location>
        <begin position="34"/>
        <end position="51"/>
    </location>
</feature>
<name>A0AAU9SGD7_THLAR</name>
<protein>
    <submittedName>
        <fullName evidence="3">Uncharacterized protein</fullName>
    </submittedName>
</protein>
<keyword evidence="4" id="KW-1185">Reference proteome</keyword>
<dbReference type="Proteomes" id="UP000836841">
    <property type="component" value="Chromosome 4"/>
</dbReference>
<evidence type="ECO:0000256" key="2">
    <source>
        <dbReference type="SAM" id="Phobius"/>
    </source>
</evidence>
<evidence type="ECO:0000313" key="4">
    <source>
        <dbReference type="Proteomes" id="UP000836841"/>
    </source>
</evidence>
<dbReference type="EMBL" id="OU466860">
    <property type="protein sequence ID" value="CAH2061633.1"/>
    <property type="molecule type" value="Genomic_DNA"/>
</dbReference>
<feature type="transmembrane region" description="Helical" evidence="2">
    <location>
        <begin position="101"/>
        <end position="118"/>
    </location>
</feature>
<organism evidence="3 4">
    <name type="scientific">Thlaspi arvense</name>
    <name type="common">Field penny-cress</name>
    <dbReference type="NCBI Taxonomy" id="13288"/>
    <lineage>
        <taxon>Eukaryota</taxon>
        <taxon>Viridiplantae</taxon>
        <taxon>Streptophyta</taxon>
        <taxon>Embryophyta</taxon>
        <taxon>Tracheophyta</taxon>
        <taxon>Spermatophyta</taxon>
        <taxon>Magnoliopsida</taxon>
        <taxon>eudicotyledons</taxon>
        <taxon>Gunneridae</taxon>
        <taxon>Pentapetalae</taxon>
        <taxon>rosids</taxon>
        <taxon>malvids</taxon>
        <taxon>Brassicales</taxon>
        <taxon>Brassicaceae</taxon>
        <taxon>Thlaspideae</taxon>
        <taxon>Thlaspi</taxon>
    </lineage>
</organism>
<keyword evidence="2" id="KW-1133">Transmembrane helix</keyword>
<feature type="region of interest" description="Disordered" evidence="1">
    <location>
        <begin position="30"/>
        <end position="51"/>
    </location>
</feature>
<evidence type="ECO:0000313" key="3">
    <source>
        <dbReference type="EMBL" id="CAH2061633.1"/>
    </source>
</evidence>
<proteinExistence type="predicted"/>
<reference evidence="3 4" key="1">
    <citation type="submission" date="2022-03" db="EMBL/GenBank/DDBJ databases">
        <authorList>
            <person name="Nunn A."/>
            <person name="Chopra R."/>
            <person name="Nunn A."/>
            <person name="Contreras Garrido A."/>
        </authorList>
    </citation>
    <scope>NUCLEOTIDE SEQUENCE [LARGE SCALE GENOMIC DNA]</scope>
</reference>
<keyword evidence="2" id="KW-0812">Transmembrane</keyword>
<dbReference type="AlphaFoldDB" id="A0AAU9SGD7"/>
<keyword evidence="2" id="KW-0472">Membrane</keyword>
<evidence type="ECO:0000256" key="1">
    <source>
        <dbReference type="SAM" id="MobiDB-lite"/>
    </source>
</evidence>
<gene>
    <name evidence="3" type="ORF">TAV2_LOCUS14665</name>
</gene>